<dbReference type="Proteomes" id="UP001216907">
    <property type="component" value="Unassembled WGS sequence"/>
</dbReference>
<reference evidence="2 3" key="1">
    <citation type="submission" date="2023-03" db="EMBL/GenBank/DDBJ databases">
        <title>Paludisphaera mucosa sp. nov. a novel planctomycete from northern fen.</title>
        <authorList>
            <person name="Ivanova A."/>
        </authorList>
    </citation>
    <scope>NUCLEOTIDE SEQUENCE [LARGE SCALE GENOMIC DNA]</scope>
    <source>
        <strain evidence="2 3">Pla2</strain>
    </source>
</reference>
<dbReference type="RefSeq" id="WP_277861978.1">
    <property type="nucleotide sequence ID" value="NZ_JARRAG010000002.1"/>
</dbReference>
<dbReference type="EMBL" id="JARRAG010000002">
    <property type="protein sequence ID" value="MDG3005647.1"/>
    <property type="molecule type" value="Genomic_DNA"/>
</dbReference>
<dbReference type="Gene3D" id="3.20.20.100">
    <property type="entry name" value="NADP-dependent oxidoreductase domain"/>
    <property type="match status" value="1"/>
</dbReference>
<proteinExistence type="predicted"/>
<evidence type="ECO:0000259" key="1">
    <source>
        <dbReference type="Pfam" id="PF00248"/>
    </source>
</evidence>
<dbReference type="InterPro" id="IPR036812">
    <property type="entry name" value="NAD(P)_OxRdtase_dom_sf"/>
</dbReference>
<protein>
    <submittedName>
        <fullName evidence="2">Aldo/keto reductase</fullName>
    </submittedName>
</protein>
<accession>A0ABT6FDI1</accession>
<gene>
    <name evidence="2" type="ORF">PZE19_17810</name>
</gene>
<dbReference type="PANTHER" id="PTHR43364">
    <property type="entry name" value="NADH-SPECIFIC METHYLGLYOXAL REDUCTASE-RELATED"/>
    <property type="match status" value="1"/>
</dbReference>
<dbReference type="PANTHER" id="PTHR43364:SF6">
    <property type="entry name" value="OXIDOREDUCTASE-RELATED"/>
    <property type="match status" value="1"/>
</dbReference>
<name>A0ABT6FDI1_9BACT</name>
<feature type="domain" description="NADP-dependent oxidoreductase" evidence="1">
    <location>
        <begin position="15"/>
        <end position="315"/>
    </location>
</feature>
<evidence type="ECO:0000313" key="2">
    <source>
        <dbReference type="EMBL" id="MDG3005647.1"/>
    </source>
</evidence>
<sequence length="317" mass="34572">METRKIGGSELEVAPLALGGNVFGWTIDEAASFRILDAFVAAGLNFIDTADVYSRWAPGNQGGESETILGKWFQQNGRRDQVVLATKVGMDMGDGKKGLRRAYILRAVEDSLRRLQTDRIDLYQTHKDEDPETPQEETLGAYDQLIKQGKVRIIGASNFTAARLAESLELSARDGLPRYQCLQPHYNLVERSGFEAELGPLCRKEDIGVIPYYSLASGFLTGKYRGEADLSKSAARSGNVKKYLNDRGFRVVRALDEVAAGLSVKPASVALAWLIARPGVTAPIASATSVEQLDDLVQSVHIRLDAAANEKLDQASA</sequence>
<dbReference type="SUPFAM" id="SSF51430">
    <property type="entry name" value="NAD(P)-linked oxidoreductase"/>
    <property type="match status" value="1"/>
</dbReference>
<dbReference type="CDD" id="cd19081">
    <property type="entry name" value="AKR_AKR9C1"/>
    <property type="match status" value="1"/>
</dbReference>
<dbReference type="Pfam" id="PF00248">
    <property type="entry name" value="Aldo_ket_red"/>
    <property type="match status" value="1"/>
</dbReference>
<organism evidence="2 3">
    <name type="scientific">Paludisphaera mucosa</name>
    <dbReference type="NCBI Taxonomy" id="3030827"/>
    <lineage>
        <taxon>Bacteria</taxon>
        <taxon>Pseudomonadati</taxon>
        <taxon>Planctomycetota</taxon>
        <taxon>Planctomycetia</taxon>
        <taxon>Isosphaerales</taxon>
        <taxon>Isosphaeraceae</taxon>
        <taxon>Paludisphaera</taxon>
    </lineage>
</organism>
<dbReference type="InterPro" id="IPR050523">
    <property type="entry name" value="AKR_Detox_Biosynth"/>
</dbReference>
<keyword evidence="3" id="KW-1185">Reference proteome</keyword>
<evidence type="ECO:0000313" key="3">
    <source>
        <dbReference type="Proteomes" id="UP001216907"/>
    </source>
</evidence>
<dbReference type="InterPro" id="IPR023210">
    <property type="entry name" value="NADP_OxRdtase_dom"/>
</dbReference>
<comment type="caution">
    <text evidence="2">The sequence shown here is derived from an EMBL/GenBank/DDBJ whole genome shotgun (WGS) entry which is preliminary data.</text>
</comment>